<evidence type="ECO:0000313" key="2">
    <source>
        <dbReference type="Proteomes" id="UP000019277"/>
    </source>
</evidence>
<dbReference type="AlphaFoldDB" id="W7J375"/>
<dbReference type="EMBL" id="AYXG01000043">
    <property type="protein sequence ID" value="EWC63542.1"/>
    <property type="molecule type" value="Genomic_DNA"/>
</dbReference>
<protein>
    <submittedName>
        <fullName evidence="1">Uncharacterized protein</fullName>
    </submittedName>
</protein>
<proteinExistence type="predicted"/>
<accession>W7J375</accession>
<dbReference type="RefSeq" id="WP_035279504.1">
    <property type="nucleotide sequence ID" value="NZ_AYXG01000043.1"/>
</dbReference>
<evidence type="ECO:0000313" key="1">
    <source>
        <dbReference type="EMBL" id="EWC63542.1"/>
    </source>
</evidence>
<dbReference type="eggNOG" id="ENOG5034AUC">
    <property type="taxonomic scope" value="Bacteria"/>
</dbReference>
<name>W7J375_9PSEU</name>
<reference evidence="1 2" key="1">
    <citation type="journal article" date="2014" name="Genome Announc.">
        <title>Draft Genome Sequence of the Antitrypanosomally Active Sponge-Associated Bacterium Actinokineospora sp. Strain EG49.</title>
        <authorList>
            <person name="Harjes J."/>
            <person name="Ryu T."/>
            <person name="Abdelmohsen U.R."/>
            <person name="Moitinho-Silva L."/>
            <person name="Horn H."/>
            <person name="Ravasi T."/>
            <person name="Hentschel U."/>
        </authorList>
    </citation>
    <scope>NUCLEOTIDE SEQUENCE [LARGE SCALE GENOMIC DNA]</scope>
    <source>
        <strain evidence="1 2">EG49</strain>
    </source>
</reference>
<accession>A0A8E3BHV3</accession>
<comment type="caution">
    <text evidence="1">The sequence shown here is derived from an EMBL/GenBank/DDBJ whole genome shotgun (WGS) entry which is preliminary data.</text>
</comment>
<gene>
    <name evidence="1" type="ORF">UO65_1219</name>
</gene>
<sequence length="84" mass="8942">MTIQDQAQQLLGLAEQLPTAHVQGLLNELVNVQAQVAGILGDTSSANSIQNAISRSQGLLNDVGSSLEQLRQEIQSAAQHHMRG</sequence>
<dbReference type="OrthoDB" id="9996828at2"/>
<dbReference type="Proteomes" id="UP000019277">
    <property type="component" value="Unassembled WGS sequence"/>
</dbReference>
<keyword evidence="2" id="KW-1185">Reference proteome</keyword>
<organism evidence="1 2">
    <name type="scientific">Actinokineospora spheciospongiae</name>
    <dbReference type="NCBI Taxonomy" id="909613"/>
    <lineage>
        <taxon>Bacteria</taxon>
        <taxon>Bacillati</taxon>
        <taxon>Actinomycetota</taxon>
        <taxon>Actinomycetes</taxon>
        <taxon>Pseudonocardiales</taxon>
        <taxon>Pseudonocardiaceae</taxon>
        <taxon>Actinokineospora</taxon>
    </lineage>
</organism>